<evidence type="ECO:0000259" key="1">
    <source>
        <dbReference type="PROSITE" id="PS51464"/>
    </source>
</evidence>
<sequence length="186" mass="20499">MNYVANYLEKVKKAIDLVDASKIETLISWLSETRAANRTIFTMGNGGSSSTASHWVNDLVKGASYEKNERFKVMCLNDSVATLTAYSNDVHYEQALVEPLKNFLDKQDLVIAISGSGNSNNVINAIEYAKSIGARTVGLTGRDGGKLGSLVDLEIRVPEPNMGRIEDVHMMITHAVSWSFIENDRK</sequence>
<reference evidence="2" key="1">
    <citation type="submission" date="2020-05" db="EMBL/GenBank/DDBJ databases">
        <authorList>
            <person name="Chiriac C."/>
            <person name="Salcher M."/>
            <person name="Ghai R."/>
            <person name="Kavagutti S V."/>
        </authorList>
    </citation>
    <scope>NUCLEOTIDE SEQUENCE</scope>
</reference>
<dbReference type="PANTHER" id="PTHR30390">
    <property type="entry name" value="SEDOHEPTULOSE 7-PHOSPHATE ISOMERASE / DNAA INITIATOR-ASSOCIATING FACTOR FOR REPLICATION INITIATION"/>
    <property type="match status" value="1"/>
</dbReference>
<organism evidence="2">
    <name type="scientific">freshwater metagenome</name>
    <dbReference type="NCBI Taxonomy" id="449393"/>
    <lineage>
        <taxon>unclassified sequences</taxon>
        <taxon>metagenomes</taxon>
        <taxon>ecological metagenomes</taxon>
    </lineage>
</organism>
<dbReference type="PROSITE" id="PS51464">
    <property type="entry name" value="SIS"/>
    <property type="match status" value="1"/>
</dbReference>
<dbReference type="CDD" id="cd05006">
    <property type="entry name" value="SIS_GmhA"/>
    <property type="match status" value="1"/>
</dbReference>
<dbReference type="Pfam" id="PF13580">
    <property type="entry name" value="SIS_2"/>
    <property type="match status" value="1"/>
</dbReference>
<accession>A0A6J6D5A5</accession>
<dbReference type="SUPFAM" id="SSF53697">
    <property type="entry name" value="SIS domain"/>
    <property type="match status" value="1"/>
</dbReference>
<dbReference type="PANTHER" id="PTHR30390:SF8">
    <property type="entry name" value="SUGAR ISOMERASE (SIS)"/>
    <property type="match status" value="1"/>
</dbReference>
<dbReference type="GO" id="GO:0097367">
    <property type="term" value="F:carbohydrate derivative binding"/>
    <property type="evidence" value="ECO:0007669"/>
    <property type="project" value="InterPro"/>
</dbReference>
<feature type="domain" description="SIS" evidence="1">
    <location>
        <begin position="30"/>
        <end position="186"/>
    </location>
</feature>
<dbReference type="InterPro" id="IPR035461">
    <property type="entry name" value="GmhA/DiaA"/>
</dbReference>
<evidence type="ECO:0000313" key="2">
    <source>
        <dbReference type="EMBL" id="CAB4557503.1"/>
    </source>
</evidence>
<dbReference type="Gene3D" id="3.40.50.10490">
    <property type="entry name" value="Glucose-6-phosphate isomerase like protein, domain 1"/>
    <property type="match status" value="1"/>
</dbReference>
<dbReference type="InterPro" id="IPR050099">
    <property type="entry name" value="SIS_GmhA/DiaA_subfam"/>
</dbReference>
<dbReference type="EMBL" id="CAEZTB010000084">
    <property type="protein sequence ID" value="CAB4557503.1"/>
    <property type="molecule type" value="Genomic_DNA"/>
</dbReference>
<gene>
    <name evidence="2" type="ORF">UFOPK1581_00561</name>
</gene>
<dbReference type="AlphaFoldDB" id="A0A6J6D5A5"/>
<dbReference type="InterPro" id="IPR046348">
    <property type="entry name" value="SIS_dom_sf"/>
</dbReference>
<name>A0A6J6D5A5_9ZZZZ</name>
<proteinExistence type="predicted"/>
<dbReference type="GO" id="GO:1901135">
    <property type="term" value="P:carbohydrate derivative metabolic process"/>
    <property type="evidence" value="ECO:0007669"/>
    <property type="project" value="InterPro"/>
</dbReference>
<dbReference type="InterPro" id="IPR001347">
    <property type="entry name" value="SIS_dom"/>
</dbReference>
<protein>
    <submittedName>
        <fullName evidence="2">Unannotated protein</fullName>
    </submittedName>
</protein>